<evidence type="ECO:0000256" key="6">
    <source>
        <dbReference type="ARBA" id="ARBA00022807"/>
    </source>
</evidence>
<evidence type="ECO:0000256" key="1">
    <source>
        <dbReference type="ARBA" id="ARBA00000707"/>
    </source>
</evidence>
<evidence type="ECO:0000256" key="3">
    <source>
        <dbReference type="ARBA" id="ARBA00022670"/>
    </source>
</evidence>
<keyword evidence="3" id="KW-0645">Protease</keyword>
<dbReference type="Proteomes" id="UP000799764">
    <property type="component" value="Unassembled WGS sequence"/>
</dbReference>
<evidence type="ECO:0000259" key="11">
    <source>
        <dbReference type="Pfam" id="PF20255"/>
    </source>
</evidence>
<keyword evidence="13" id="KW-1185">Reference proteome</keyword>
<feature type="domain" description="DUF3645" evidence="10">
    <location>
        <begin position="1873"/>
        <end position="1901"/>
    </location>
</feature>
<evidence type="ECO:0000256" key="7">
    <source>
        <dbReference type="SAM" id="Coils"/>
    </source>
</evidence>
<dbReference type="InterPro" id="IPR046541">
    <property type="entry name" value="DUF6606"/>
</dbReference>
<dbReference type="InterPro" id="IPR022105">
    <property type="entry name" value="DUF3645"/>
</dbReference>
<evidence type="ECO:0000259" key="9">
    <source>
        <dbReference type="Pfam" id="PF12340"/>
    </source>
</evidence>
<evidence type="ECO:0000256" key="2">
    <source>
        <dbReference type="ARBA" id="ARBA00012759"/>
    </source>
</evidence>
<protein>
    <recommendedName>
        <fullName evidence="2">ubiquitinyl hydrolase 1</fullName>
        <ecNumber evidence="2">3.4.19.12</ecNumber>
    </recommendedName>
</protein>
<organism evidence="12 13">
    <name type="scientific">Karstenula rhodostoma CBS 690.94</name>
    <dbReference type="NCBI Taxonomy" id="1392251"/>
    <lineage>
        <taxon>Eukaryota</taxon>
        <taxon>Fungi</taxon>
        <taxon>Dikarya</taxon>
        <taxon>Ascomycota</taxon>
        <taxon>Pezizomycotina</taxon>
        <taxon>Dothideomycetes</taxon>
        <taxon>Pleosporomycetidae</taxon>
        <taxon>Pleosporales</taxon>
        <taxon>Massarineae</taxon>
        <taxon>Didymosphaeriaceae</taxon>
        <taxon>Karstenula</taxon>
    </lineage>
</organism>
<sequence length="2573" mass="289252">MHDGQTTAIKVSAQNAAVLITREKTQLVFETFELSADNKSVQSARGRLVRDFPANAIAIDSALLLEADFSNILTKTLSTMSQQKVPEMQAHSKKTGAAHEEDRDTSRPAVVSEMFLGMLRGIGTPRYTTSVRKNTREEVFHSGARKPWRRSAMWLLVRVALQLTISRSPDGSLALYKNAIVLTMCRLLSSSHQFELPSELMHFMNAKIDRRRQKLLHVDSLLDSVAARADSVLRTTYDIISQRWTLVQVRDSQIESMAALSRLEMSAETLIALPDLDRYIASVQSRQGSQETDHYQPMSGLLRPRSGPGEAQPLPSPYDKYAMQNLQLFEQWVSRELSRWQLIAQSDPLAVCRDVCQLIKRYHTVASKVYSENPEGLSVMLLTIMELWTACDEAATGTCELLREFSAGMSPAVIHNLLLPFLNQMKRLSKVETHLASRAQGHPNTSIFSLDSSQGFPNRFYNSSQKHKDLHQAILDQAETARQVKLTELANAKVEYNRLNKLHLDAECEYITKIIDRWCDPPEKCAYRRQRDALGIQIHEWPLPKETNRANAVVFELAVPAWFVHWRDARFYILHSARTPYYLSSDPHLTRYYTSINHRIELLSETKPAIVTHYKKKDIPSATESNVCVPSGLNYQYHDADSRSYLGSGFVSDEEMPLACTYRLPGEAKAFQRFILRTESAPDGEAPNAVMASQDACPTNAALEDYKELASIPLGRHIQWLNVLLQLAMPNVDFKKLETTLVILQCIYQTGPQSRDNDLLRESHYVLQHDTYAAAIMSNLNTALDRVKENWESVNALSAFIAIAARVLSLNQSARGSCFAFLQAARYVAAEWLSDLREKAYLAMNNHANRTQFVSKSLEVALLCISTFDIDDQYLDTVMRSPDAHLLIWASIAVQESGNNRALNEPHVARLQLRSKRLLLRSYAVLSQNGVALDAAVKKVWSGYMFSSIGWSTQAKHWITTDTATGARVHYNLLSGELLVNGLPLNQPPANYRESSLFRMLFGDATVEVMPASKPGFQFSTKRSFGGCAIDLGMESGHLISKYPHHFSKDYVLWYNFVDEDVKFLPKEDPWNFDHSSQWILGGIRVISTVSKSARPGDTLLHAEIPLLRLSFSLKKGAQLLNSREHRSMFIDEDHGDRIALILESDLRYSNKGFHVEVHVVKVDSSLRRLLDSHDLDCKLFLAYLHALTQLSQANVKMLSKIARLSPGRQFYPAHIRVMQSVQWDKDLPFISQHDDFHMIKLQITHRKDIDEHLGARASMRSSISHDEIYQPRDKGLQSNRATNVATIHWDAAQTSALWSLMSGQKIIHGAQTGFDLSLFRFDAPMMEEKVIGSILAKLPALHQLFKDPQTLENFASDAHMGQLQLIAMFAKSGQLALAQAPDAASNIEKILNENLRAWNGSPEWSITRQPNEKKRDYDRRCRNAWTRAKNSMWPCATAVNPQVTNEEFNAWYDNSLLYNYLSQLFQVLERLPISRINIPATLQCNPAADLFLMPAPTLPCKPEPMLASEDQSTGFTHTYSGPRLKALVEKMRSTGTQSNLEALMLKQTAGVKNPNECRNYVKSYNISHSPPVTALQRAACLIKLAKSGRNEDLNLFQFPETLLIEAESGIIVRQVQEQIAGEIQQPLSGRNAVMQLNIGEGKSSVIVPILVRVIIAKPQSKQIAQMLISKLGGLVNHQPNYTDIDAISAILVDCISQGGILLMQPEHILSFKPDIAKSAIASQGFLERYSRNIVDESTQRLIKSSPELARCTIPAIAENFPCSIKTVPGIPSAFPRTRLLRDNAADFFIQSLATKICSEGLLGFPISRQPPAIREAVLTYITKSNLSPQEINLVENSATLWTETNQPQLLLLRGLFANRVVNYGLADRTPPTKVTVPFQAKDTPVLRSEFSHPDVIITLTLLSYYYQGLNNSKLFAALTHLSNSDQAEITLAEAFTTLKGINMKDQPHYISKVFPALRSAKSVINYYVSHIIFPKEIKEFPNKLSASSWDIGKSQEQLTTGFSGTINSRHVLPLDVAYLELPDQKHTNALVIEYLLQPENRVHLIVPTSVDQSVSDADRLLSCVMQLHPPVQLKFHNNSKEAVVFIDRNDEICVVDREGRVDLLLASSYQSRLNTCLVFLDEAHTRGIDLVLPLEYRAVVTLGPRLTKDRLVQAYIRMRKLGKSQTVIFCVSQEIQTKILKASQKTNASTITVADILEWSMHETLDDLRRNMPLWASATKKQDGQSQLTKDDAKKLLETKAQSLKDQYQPHLSLDGPKIFAISEDPVVQQIATRCEAFNITQFKASALQEEQERELSPEMEQERQIQRAPSAKPRQHELHQDVQNFALTGKVVSSSRGYGPAFSTLLNMSTATIFNPSNLSCAKTLLATTDFAETVVKDSKTFVSDAFLRSVQWVLTSHDSNSNINAAMIISPYEANRLVRSMEKSKVTTLHLYRARINSGYPSLDALSFYTTPDRQPALHFPRHLAGQLNLFAGQLYFKSHDDYLETCRFLGLFPQSLSEELEKQGWKVDAAGFILSDDRARVGGESGLTKSPISFLRSLFTARRNGHGLGKSHIGKLLEGHVFLKEDFDV</sequence>
<dbReference type="PANTHER" id="PTHR13367">
    <property type="entry name" value="UBIQUITIN THIOESTERASE"/>
    <property type="match status" value="1"/>
</dbReference>
<keyword evidence="6" id="KW-0788">Thiol protease</keyword>
<feature type="domain" description="DUF3638" evidence="9">
    <location>
        <begin position="1595"/>
        <end position="1742"/>
    </location>
</feature>
<keyword evidence="7" id="KW-0175">Coiled coil</keyword>
<evidence type="ECO:0000256" key="5">
    <source>
        <dbReference type="ARBA" id="ARBA00022801"/>
    </source>
</evidence>
<comment type="caution">
    <text evidence="12">The sequence shown here is derived from an EMBL/GenBank/DDBJ whole genome shotgun (WGS) entry which is preliminary data.</text>
</comment>
<evidence type="ECO:0000313" key="12">
    <source>
        <dbReference type="EMBL" id="KAF2437256.1"/>
    </source>
</evidence>
<accession>A0A9P4U519</accession>
<proteinExistence type="predicted"/>
<dbReference type="Pfam" id="PF20255">
    <property type="entry name" value="DUF6606"/>
    <property type="match status" value="1"/>
</dbReference>
<dbReference type="PANTHER" id="PTHR13367:SF34">
    <property type="match status" value="1"/>
</dbReference>
<feature type="domain" description="DUF6606" evidence="11">
    <location>
        <begin position="1"/>
        <end position="188"/>
    </location>
</feature>
<dbReference type="Pfam" id="PF12340">
    <property type="entry name" value="DUF3638"/>
    <property type="match status" value="1"/>
</dbReference>
<feature type="compositionally biased region" description="Basic and acidic residues" evidence="8">
    <location>
        <begin position="97"/>
        <end position="106"/>
    </location>
</feature>
<feature type="region of interest" description="Disordered" evidence="8">
    <location>
        <begin position="287"/>
        <end position="315"/>
    </location>
</feature>
<evidence type="ECO:0000256" key="8">
    <source>
        <dbReference type="SAM" id="MobiDB-lite"/>
    </source>
</evidence>
<keyword evidence="5" id="KW-0378">Hydrolase</keyword>
<reference evidence="12" key="1">
    <citation type="journal article" date="2020" name="Stud. Mycol.">
        <title>101 Dothideomycetes genomes: a test case for predicting lifestyles and emergence of pathogens.</title>
        <authorList>
            <person name="Haridas S."/>
            <person name="Albert R."/>
            <person name="Binder M."/>
            <person name="Bloem J."/>
            <person name="Labutti K."/>
            <person name="Salamov A."/>
            <person name="Andreopoulos B."/>
            <person name="Baker S."/>
            <person name="Barry K."/>
            <person name="Bills G."/>
            <person name="Bluhm B."/>
            <person name="Cannon C."/>
            <person name="Castanera R."/>
            <person name="Culley D."/>
            <person name="Daum C."/>
            <person name="Ezra D."/>
            <person name="Gonzalez J."/>
            <person name="Henrissat B."/>
            <person name="Kuo A."/>
            <person name="Liang C."/>
            <person name="Lipzen A."/>
            <person name="Lutzoni F."/>
            <person name="Magnuson J."/>
            <person name="Mondo S."/>
            <person name="Nolan M."/>
            <person name="Ohm R."/>
            <person name="Pangilinan J."/>
            <person name="Park H.-J."/>
            <person name="Ramirez L."/>
            <person name="Alfaro M."/>
            <person name="Sun H."/>
            <person name="Tritt A."/>
            <person name="Yoshinaga Y."/>
            <person name="Zwiers L.-H."/>
            <person name="Turgeon B."/>
            <person name="Goodwin S."/>
            <person name="Spatafora J."/>
            <person name="Crous P."/>
            <person name="Grigoriev I."/>
        </authorList>
    </citation>
    <scope>NUCLEOTIDE SEQUENCE</scope>
    <source>
        <strain evidence="12">CBS 690.94</strain>
    </source>
</reference>
<dbReference type="InterPro" id="IPR022099">
    <property type="entry name" value="DUF3638"/>
</dbReference>
<dbReference type="OrthoDB" id="3182339at2759"/>
<evidence type="ECO:0000313" key="13">
    <source>
        <dbReference type="Proteomes" id="UP000799764"/>
    </source>
</evidence>
<evidence type="ECO:0000259" key="10">
    <source>
        <dbReference type="Pfam" id="PF12359"/>
    </source>
</evidence>
<dbReference type="GO" id="GO:0006508">
    <property type="term" value="P:proteolysis"/>
    <property type="evidence" value="ECO:0007669"/>
    <property type="project" value="UniProtKB-KW"/>
</dbReference>
<keyword evidence="4" id="KW-0833">Ubl conjugation pathway</keyword>
<evidence type="ECO:0000256" key="4">
    <source>
        <dbReference type="ARBA" id="ARBA00022786"/>
    </source>
</evidence>
<gene>
    <name evidence="12" type="ORF">P171DRAFT_459255</name>
</gene>
<name>A0A9P4U519_9PLEO</name>
<dbReference type="GO" id="GO:0004843">
    <property type="term" value="F:cysteine-type deubiquitinase activity"/>
    <property type="evidence" value="ECO:0007669"/>
    <property type="project" value="UniProtKB-EC"/>
</dbReference>
<dbReference type="Pfam" id="PF12359">
    <property type="entry name" value="DUF3645"/>
    <property type="match status" value="1"/>
</dbReference>
<dbReference type="InterPro" id="IPR051346">
    <property type="entry name" value="OTU_Deubiquitinase"/>
</dbReference>
<feature type="region of interest" description="Disordered" evidence="8">
    <location>
        <begin position="81"/>
        <end position="106"/>
    </location>
</feature>
<comment type="catalytic activity">
    <reaction evidence="1">
        <text>Thiol-dependent hydrolysis of ester, thioester, amide, peptide and isopeptide bonds formed by the C-terminal Gly of ubiquitin (a 76-residue protein attached to proteins as an intracellular targeting signal).</text>
        <dbReference type="EC" id="3.4.19.12"/>
    </reaction>
</comment>
<dbReference type="EMBL" id="MU001517">
    <property type="protein sequence ID" value="KAF2437256.1"/>
    <property type="molecule type" value="Genomic_DNA"/>
</dbReference>
<dbReference type="EC" id="3.4.19.12" evidence="2"/>
<feature type="coiled-coil region" evidence="7">
    <location>
        <begin position="475"/>
        <end position="509"/>
    </location>
</feature>